<keyword evidence="1" id="KW-1133">Transmembrane helix</keyword>
<evidence type="ECO:0000313" key="2">
    <source>
        <dbReference type="EMBL" id="KAF2768848.1"/>
    </source>
</evidence>
<dbReference type="EMBL" id="ML995840">
    <property type="protein sequence ID" value="KAF2768848.1"/>
    <property type="molecule type" value="Genomic_DNA"/>
</dbReference>
<protein>
    <submittedName>
        <fullName evidence="2">Putative paraoxonase</fullName>
    </submittedName>
</protein>
<dbReference type="OrthoDB" id="5307922at2759"/>
<keyword evidence="1" id="KW-0472">Membrane</keyword>
<dbReference type="AlphaFoldDB" id="A0A6G1L8V0"/>
<organism evidence="2 3">
    <name type="scientific">Teratosphaeria nubilosa</name>
    <dbReference type="NCBI Taxonomy" id="161662"/>
    <lineage>
        <taxon>Eukaryota</taxon>
        <taxon>Fungi</taxon>
        <taxon>Dikarya</taxon>
        <taxon>Ascomycota</taxon>
        <taxon>Pezizomycotina</taxon>
        <taxon>Dothideomycetes</taxon>
        <taxon>Dothideomycetidae</taxon>
        <taxon>Mycosphaerellales</taxon>
        <taxon>Teratosphaeriaceae</taxon>
        <taxon>Teratosphaeria</taxon>
    </lineage>
</organism>
<accession>A0A6G1L8V0</accession>
<gene>
    <name evidence="2" type="ORF">EJ03DRAFT_112730</name>
</gene>
<dbReference type="InterPro" id="IPR011042">
    <property type="entry name" value="6-blade_b-propeller_TolB-like"/>
</dbReference>
<dbReference type="PANTHER" id="PTHR11799:SF30">
    <property type="entry name" value="SERUM PARAOXONASE_ARYLESTERASE 2"/>
    <property type="match status" value="1"/>
</dbReference>
<proteinExistence type="predicted"/>
<name>A0A6G1L8V0_9PEZI</name>
<dbReference type="InterPro" id="IPR051288">
    <property type="entry name" value="Serum_paraoxonase/arylesterase"/>
</dbReference>
<keyword evidence="3" id="KW-1185">Reference proteome</keyword>
<dbReference type="Proteomes" id="UP000799436">
    <property type="component" value="Unassembled WGS sequence"/>
</dbReference>
<dbReference type="Gene3D" id="2.120.10.30">
    <property type="entry name" value="TolB, C-terminal domain"/>
    <property type="match status" value="1"/>
</dbReference>
<dbReference type="PANTHER" id="PTHR11799">
    <property type="entry name" value="PARAOXONASE"/>
    <property type="match status" value="1"/>
</dbReference>
<dbReference type="SUPFAM" id="SSF63829">
    <property type="entry name" value="Calcium-dependent phosphotriesterase"/>
    <property type="match status" value="1"/>
</dbReference>
<reference evidence="2" key="1">
    <citation type="journal article" date="2020" name="Stud. Mycol.">
        <title>101 Dothideomycetes genomes: a test case for predicting lifestyles and emergence of pathogens.</title>
        <authorList>
            <person name="Haridas S."/>
            <person name="Albert R."/>
            <person name="Binder M."/>
            <person name="Bloem J."/>
            <person name="Labutti K."/>
            <person name="Salamov A."/>
            <person name="Andreopoulos B."/>
            <person name="Baker S."/>
            <person name="Barry K."/>
            <person name="Bills G."/>
            <person name="Bluhm B."/>
            <person name="Cannon C."/>
            <person name="Castanera R."/>
            <person name="Culley D."/>
            <person name="Daum C."/>
            <person name="Ezra D."/>
            <person name="Gonzalez J."/>
            <person name="Henrissat B."/>
            <person name="Kuo A."/>
            <person name="Liang C."/>
            <person name="Lipzen A."/>
            <person name="Lutzoni F."/>
            <person name="Magnuson J."/>
            <person name="Mondo S."/>
            <person name="Nolan M."/>
            <person name="Ohm R."/>
            <person name="Pangilinan J."/>
            <person name="Park H.-J."/>
            <person name="Ramirez L."/>
            <person name="Alfaro M."/>
            <person name="Sun H."/>
            <person name="Tritt A."/>
            <person name="Yoshinaga Y."/>
            <person name="Zwiers L.-H."/>
            <person name="Turgeon B."/>
            <person name="Goodwin S."/>
            <person name="Spatafora J."/>
            <person name="Crous P."/>
            <person name="Grigoriev I."/>
        </authorList>
    </citation>
    <scope>NUCLEOTIDE SEQUENCE</scope>
    <source>
        <strain evidence="2">CBS 116005</strain>
    </source>
</reference>
<evidence type="ECO:0000256" key="1">
    <source>
        <dbReference type="SAM" id="Phobius"/>
    </source>
</evidence>
<keyword evidence="1" id="KW-0812">Transmembrane</keyword>
<sequence>MIRHLPSPSIAVVTEPPSMAAIRYASSALVTALLAVLVGLVYQRYSILYLFYANAPGRLEPLNNLSSIRVRFADTLRNCEDIFVSSNEGFAILSCDPGRDQWNTVMGTFENATAPPETGLYIYHYGAGLSTNPVQLKPMFFKLDAANFHPLGIDYDEQLEYLYVTNHAESGPQVEVFKIFPQESTAAHVRSIKHPLLNAPNSITILSETEILVSNDHEFLRRYDPYKSIAETYLGLPYGSIVHLKLPPTPKQLGTEPVNVTLLGKMAFPNGMALLDDTTLAVASSSSAAVFLYNSPSGFHGVDDLKLVSKIPVPFLPDNLSVDSQGKLLIAGHPFAPNLEYVAKNIARCRTEDSAVEKDGCDKRASSAVAQWSEKEGVQMMYVGDAFQSSTTAARDAEKGLGFVTGLYERGILTWKE</sequence>
<evidence type="ECO:0000313" key="3">
    <source>
        <dbReference type="Proteomes" id="UP000799436"/>
    </source>
</evidence>
<feature type="transmembrane region" description="Helical" evidence="1">
    <location>
        <begin position="20"/>
        <end position="42"/>
    </location>
</feature>